<evidence type="ECO:0000313" key="2">
    <source>
        <dbReference type="Proteomes" id="UP000222975"/>
    </source>
</evidence>
<protein>
    <submittedName>
        <fullName evidence="1">Uncharacterized protein</fullName>
    </submittedName>
</protein>
<organism evidence="1 2">
    <name type="scientific">Erwinia phage vB_EamM_Simmy50</name>
    <dbReference type="NCBI Taxonomy" id="1815988"/>
    <lineage>
        <taxon>Viruses</taxon>
        <taxon>Duplodnaviria</taxon>
        <taxon>Heunggongvirae</taxon>
        <taxon>Uroviricota</taxon>
        <taxon>Caudoviricetes</taxon>
        <taxon>Chimalliviridae</taxon>
        <taxon>Agricanvirus</taxon>
        <taxon>Agricanvirus simmy50</taxon>
    </lineage>
</organism>
<sequence>MSLHQKLLSAGLEAFDAPPAAPVVAAVVPAPFDNNAPVSEDPELLREETAARLALVSIIEAERDEEDSRSAVYELRRLSDGLEGLMVEIQNVNNPEEPTEDEMAMLKATAQQVRKELLEDGEQELVINVENGILVGSQEGLADALSNVAKKIGFALGNAAKGLLSKGEQAKAPLSYNRKLAAELKAKIDKLGTTEFDFTMPADLVRQIRVSDTGPVDALKAVADFPAALDAWYLTPADAAMNLFEKHANIVQAIAGSKTLEEFNTNYAKLSSLAPPLPAGAKRLDPINTRDYIFDVNEHHPSMGRVARYYYVARPDVGKTPEDKALDNVIALAQYSTGIYPFDKISKRKATDEQVKFSAAEVKGLLDDMLKACDVVDKYLSRLAVASTMDKRYNALVDLLNSDLRKQEWCSTEVNRMARVALISMDAYYSYGFAYTSRAYELMDVIVKLVKKAVYKSDLSK</sequence>
<proteinExistence type="predicted"/>
<dbReference type="EMBL" id="KU886223">
    <property type="protein sequence ID" value="ANH51759.1"/>
    <property type="molecule type" value="Genomic_DNA"/>
</dbReference>
<evidence type="ECO:0000313" key="1">
    <source>
        <dbReference type="EMBL" id="ANH51759.1"/>
    </source>
</evidence>
<accession>A0A173GED4</accession>
<keyword evidence="2" id="KW-1185">Reference proteome</keyword>
<name>A0A173GED4_9CAUD</name>
<gene>
    <name evidence="1" type="ORF">SIMMY50_301</name>
</gene>
<reference evidence="2" key="1">
    <citation type="submission" date="2016-03" db="EMBL/GenBank/DDBJ databases">
        <authorList>
            <person name="Sharma R."/>
            <person name="Simister A.R."/>
            <person name="Berg J.A."/>
            <person name="Jensen G.L."/>
            <person name="Keele B.R."/>
            <person name="Ward M.E.H."/>
            <person name="Breakwell D.P."/>
            <person name="Hope S."/>
            <person name="Grose J.H."/>
        </authorList>
    </citation>
    <scope>NUCLEOTIDE SEQUENCE [LARGE SCALE GENOMIC DNA]</scope>
</reference>
<dbReference type="Proteomes" id="UP000222975">
    <property type="component" value="Segment"/>
</dbReference>